<dbReference type="CDD" id="cd17324">
    <property type="entry name" value="MFS_NepI_like"/>
    <property type="match status" value="1"/>
</dbReference>
<comment type="subcellular location">
    <subcellularLocation>
        <location evidence="1">Cell membrane</location>
        <topology evidence="1">Multi-pass membrane protein</topology>
    </subcellularLocation>
</comment>
<dbReference type="SUPFAM" id="SSF103473">
    <property type="entry name" value="MFS general substrate transporter"/>
    <property type="match status" value="1"/>
</dbReference>
<evidence type="ECO:0000256" key="5">
    <source>
        <dbReference type="ARBA" id="ARBA00023136"/>
    </source>
</evidence>
<evidence type="ECO:0000256" key="2">
    <source>
        <dbReference type="ARBA" id="ARBA00022475"/>
    </source>
</evidence>
<dbReference type="Proteomes" id="UP001172778">
    <property type="component" value="Unassembled WGS sequence"/>
</dbReference>
<keyword evidence="3 6" id="KW-0812">Transmembrane</keyword>
<dbReference type="Pfam" id="PF07690">
    <property type="entry name" value="MFS_1"/>
    <property type="match status" value="1"/>
</dbReference>
<evidence type="ECO:0000256" key="3">
    <source>
        <dbReference type="ARBA" id="ARBA00022692"/>
    </source>
</evidence>
<evidence type="ECO:0000313" key="8">
    <source>
        <dbReference type="EMBL" id="MDK2124841.1"/>
    </source>
</evidence>
<feature type="transmembrane region" description="Helical" evidence="6">
    <location>
        <begin position="149"/>
        <end position="167"/>
    </location>
</feature>
<dbReference type="PANTHER" id="PTHR43124">
    <property type="entry name" value="PURINE EFFLUX PUMP PBUE"/>
    <property type="match status" value="1"/>
</dbReference>
<dbReference type="RefSeq" id="WP_284101155.1">
    <property type="nucleotide sequence ID" value="NZ_JARRAF010000013.1"/>
</dbReference>
<feature type="transmembrane region" description="Helical" evidence="6">
    <location>
        <begin position="112"/>
        <end position="137"/>
    </location>
</feature>
<evidence type="ECO:0000313" key="9">
    <source>
        <dbReference type="Proteomes" id="UP001172778"/>
    </source>
</evidence>
<protein>
    <submittedName>
        <fullName evidence="8">MFS transporter</fullName>
    </submittedName>
</protein>
<evidence type="ECO:0000256" key="4">
    <source>
        <dbReference type="ARBA" id="ARBA00022989"/>
    </source>
</evidence>
<keyword evidence="2" id="KW-1003">Cell membrane</keyword>
<gene>
    <name evidence="8" type="ORF">PZA18_12375</name>
</gene>
<keyword evidence="9" id="KW-1185">Reference proteome</keyword>
<dbReference type="InterPro" id="IPR050189">
    <property type="entry name" value="MFS_Efflux_Transporters"/>
</dbReference>
<feature type="transmembrane region" description="Helical" evidence="6">
    <location>
        <begin position="279"/>
        <end position="298"/>
    </location>
</feature>
<evidence type="ECO:0000256" key="6">
    <source>
        <dbReference type="SAM" id="Phobius"/>
    </source>
</evidence>
<proteinExistence type="predicted"/>
<dbReference type="PROSITE" id="PS50850">
    <property type="entry name" value="MFS"/>
    <property type="match status" value="1"/>
</dbReference>
<feature type="transmembrane region" description="Helical" evidence="6">
    <location>
        <begin position="373"/>
        <end position="393"/>
    </location>
</feature>
<keyword evidence="5 6" id="KW-0472">Membrane</keyword>
<accession>A0ABT7DXT4</accession>
<dbReference type="InterPro" id="IPR036259">
    <property type="entry name" value="MFS_trans_sf"/>
</dbReference>
<feature type="transmembrane region" description="Helical" evidence="6">
    <location>
        <begin position="87"/>
        <end position="106"/>
    </location>
</feature>
<feature type="transmembrane region" description="Helical" evidence="6">
    <location>
        <begin position="216"/>
        <end position="240"/>
    </location>
</feature>
<reference evidence="8" key="1">
    <citation type="submission" date="2023-03" db="EMBL/GenBank/DDBJ databases">
        <title>Chitinimonas shenzhenensis gen. nov., sp. nov., a novel member of family Burkholderiaceae isolated from activated sludge collected in Shen Zhen, China.</title>
        <authorList>
            <person name="Wang X."/>
        </authorList>
    </citation>
    <scope>NUCLEOTIDE SEQUENCE</scope>
    <source>
        <strain evidence="8">DQS-5</strain>
    </source>
</reference>
<feature type="domain" description="Major facilitator superfamily (MFS) profile" evidence="7">
    <location>
        <begin position="21"/>
        <end position="395"/>
    </location>
</feature>
<evidence type="ECO:0000256" key="1">
    <source>
        <dbReference type="ARBA" id="ARBA00004651"/>
    </source>
</evidence>
<feature type="transmembrane region" description="Helical" evidence="6">
    <location>
        <begin position="20"/>
        <end position="43"/>
    </location>
</feature>
<dbReference type="InterPro" id="IPR011701">
    <property type="entry name" value="MFS"/>
</dbReference>
<feature type="transmembrane region" description="Helical" evidence="6">
    <location>
        <begin position="304"/>
        <end position="325"/>
    </location>
</feature>
<dbReference type="PANTHER" id="PTHR43124:SF3">
    <property type="entry name" value="CHLORAMPHENICOL EFFLUX PUMP RV0191"/>
    <property type="match status" value="1"/>
</dbReference>
<name>A0ABT7DXT4_9NEIS</name>
<dbReference type="InterPro" id="IPR020846">
    <property type="entry name" value="MFS_dom"/>
</dbReference>
<feature type="transmembrane region" description="Helical" evidence="6">
    <location>
        <begin position="252"/>
        <end position="272"/>
    </location>
</feature>
<feature type="transmembrane region" description="Helical" evidence="6">
    <location>
        <begin position="173"/>
        <end position="195"/>
    </location>
</feature>
<feature type="transmembrane region" description="Helical" evidence="6">
    <location>
        <begin position="63"/>
        <end position="80"/>
    </location>
</feature>
<sequence>MAFHDKNNMPSTSINANPWLAHAALALGGFAIGTTEFATMSFLPAFTAELGVNAPAGGHVVSAYALGVVIGAPALAVMGARLERRLLLVLLLLWFAAGNILSATAQSLQALVIMRFLTAIPHGAYFGTAVLSAAGMVAEQRRGNAVGRVLMGLALATVVGVPLANLLSQWLGWRAGFVAIGFLALLVVGLLLRVLPTQAPPAGASALREFGALRRAQVWLSLGIGAVGFGGLFAVYTYLASTLHAVTGATDGAIPVVLAVFGAGMACGNFVAPHLARYGVMRAAGMLLMWSTLALAIYPLTVSHVWSIALAVFAIGCGGGLGALLQMRLMDVAGDAQNLAASLNHAAFNVANALGPWLGGLALTAGFGWASTGWVGGALALAGMAVWFVALSVSGGSGRQHES</sequence>
<keyword evidence="4 6" id="KW-1133">Transmembrane helix</keyword>
<comment type="caution">
    <text evidence="8">The sequence shown here is derived from an EMBL/GenBank/DDBJ whole genome shotgun (WGS) entry which is preliminary data.</text>
</comment>
<organism evidence="8 9">
    <name type="scientific">Parachitinimonas caeni</name>
    <dbReference type="NCBI Taxonomy" id="3031301"/>
    <lineage>
        <taxon>Bacteria</taxon>
        <taxon>Pseudomonadati</taxon>
        <taxon>Pseudomonadota</taxon>
        <taxon>Betaproteobacteria</taxon>
        <taxon>Neisseriales</taxon>
        <taxon>Chitinibacteraceae</taxon>
        <taxon>Parachitinimonas</taxon>
    </lineage>
</organism>
<dbReference type="EMBL" id="JARRAF010000013">
    <property type="protein sequence ID" value="MDK2124841.1"/>
    <property type="molecule type" value="Genomic_DNA"/>
</dbReference>
<feature type="transmembrane region" description="Helical" evidence="6">
    <location>
        <begin position="346"/>
        <end position="367"/>
    </location>
</feature>
<dbReference type="Gene3D" id="1.20.1250.20">
    <property type="entry name" value="MFS general substrate transporter like domains"/>
    <property type="match status" value="1"/>
</dbReference>
<evidence type="ECO:0000259" key="7">
    <source>
        <dbReference type="PROSITE" id="PS50850"/>
    </source>
</evidence>